<reference evidence="3 4" key="1">
    <citation type="journal article" date="2018" name="Sci. Data">
        <title>The draft genome sequence of cork oak.</title>
        <authorList>
            <person name="Ramos A.M."/>
            <person name="Usie A."/>
            <person name="Barbosa P."/>
            <person name="Barros P.M."/>
            <person name="Capote T."/>
            <person name="Chaves I."/>
            <person name="Simoes F."/>
            <person name="Abreu I."/>
            <person name="Carrasquinho I."/>
            <person name="Faro C."/>
            <person name="Guimaraes J.B."/>
            <person name="Mendonca D."/>
            <person name="Nobrega F."/>
            <person name="Rodrigues L."/>
            <person name="Saibo N.J.M."/>
            <person name="Varela M.C."/>
            <person name="Egas C."/>
            <person name="Matos J."/>
            <person name="Miguel C.M."/>
            <person name="Oliveira M.M."/>
            <person name="Ricardo C.P."/>
            <person name="Goncalves S."/>
        </authorList>
    </citation>
    <scope>NUCLEOTIDE SEQUENCE [LARGE SCALE GENOMIC DNA]</scope>
    <source>
        <strain evidence="4">cv. HL8</strain>
    </source>
</reference>
<dbReference type="GO" id="GO:0003677">
    <property type="term" value="F:DNA binding"/>
    <property type="evidence" value="ECO:0007669"/>
    <property type="project" value="InterPro"/>
</dbReference>
<dbReference type="InterPro" id="IPR000164">
    <property type="entry name" value="Histone_H3/CENP-A"/>
</dbReference>
<keyword evidence="4" id="KW-1185">Reference proteome</keyword>
<dbReference type="Gene3D" id="1.10.20.10">
    <property type="entry name" value="Histone, subunit A"/>
    <property type="match status" value="1"/>
</dbReference>
<evidence type="ECO:0000313" key="4">
    <source>
        <dbReference type="Proteomes" id="UP000237347"/>
    </source>
</evidence>
<accession>A0AAW0M2A2</accession>
<dbReference type="SUPFAM" id="SSF47113">
    <property type="entry name" value="Histone-fold"/>
    <property type="match status" value="1"/>
</dbReference>
<dbReference type="AlphaFoldDB" id="A0AAW0M2A2"/>
<organism evidence="3 4">
    <name type="scientific">Quercus suber</name>
    <name type="common">Cork oak</name>
    <dbReference type="NCBI Taxonomy" id="58331"/>
    <lineage>
        <taxon>Eukaryota</taxon>
        <taxon>Viridiplantae</taxon>
        <taxon>Streptophyta</taxon>
        <taxon>Embryophyta</taxon>
        <taxon>Tracheophyta</taxon>
        <taxon>Spermatophyta</taxon>
        <taxon>Magnoliopsida</taxon>
        <taxon>eudicotyledons</taxon>
        <taxon>Gunneridae</taxon>
        <taxon>Pentapetalae</taxon>
        <taxon>rosids</taxon>
        <taxon>fabids</taxon>
        <taxon>Fagales</taxon>
        <taxon>Fagaceae</taxon>
        <taxon>Quercus</taxon>
    </lineage>
</organism>
<dbReference type="EMBL" id="PKMF04000025">
    <property type="protein sequence ID" value="KAK7857724.1"/>
    <property type="molecule type" value="Genomic_DNA"/>
</dbReference>
<protein>
    <submittedName>
        <fullName evidence="3">Histone H3-like centromeric protein htr12</fullName>
    </submittedName>
</protein>
<name>A0AAW0M2A2_QUESU</name>
<evidence type="ECO:0000313" key="3">
    <source>
        <dbReference type="EMBL" id="KAK7857724.1"/>
    </source>
</evidence>
<dbReference type="GO" id="GO:0000786">
    <property type="term" value="C:nucleosome"/>
    <property type="evidence" value="ECO:0007669"/>
    <property type="project" value="InterPro"/>
</dbReference>
<proteinExistence type="inferred from homology"/>
<evidence type="ECO:0000256" key="1">
    <source>
        <dbReference type="ARBA" id="ARBA00010343"/>
    </source>
</evidence>
<dbReference type="GO" id="GO:0046982">
    <property type="term" value="F:protein heterodimerization activity"/>
    <property type="evidence" value="ECO:0007669"/>
    <property type="project" value="InterPro"/>
</dbReference>
<dbReference type="PANTHER" id="PTHR45810:SF1">
    <property type="entry name" value="HISTONE H3-LIKE CENTROMERIC PROTEIN A"/>
    <property type="match status" value="1"/>
</dbReference>
<dbReference type="PRINTS" id="PR00622">
    <property type="entry name" value="HISTONEH3"/>
</dbReference>
<evidence type="ECO:0000256" key="2">
    <source>
        <dbReference type="ARBA" id="ARBA00022990"/>
    </source>
</evidence>
<dbReference type="PANTHER" id="PTHR45810">
    <property type="entry name" value="HISTONE H3.2"/>
    <property type="match status" value="1"/>
</dbReference>
<gene>
    <name evidence="3" type="primary">HTR12</name>
    <name evidence="3" type="ORF">CFP56_016558</name>
</gene>
<keyword evidence="2" id="KW-0007">Acetylation</keyword>
<sequence length="86" mass="9320">MGNGGGKIVRNDIELGALGDEISAPGTQRKKRRYRPGTVALREIRHFQKTWNLVIPAAPFIRVVFALSVGVKPGSFGGISLELVYA</sequence>
<comment type="caution">
    <text evidence="3">The sequence shown here is derived from an EMBL/GenBank/DDBJ whole genome shotgun (WGS) entry which is preliminary data.</text>
</comment>
<comment type="similarity">
    <text evidence="1">Belongs to the histone H3 family.</text>
</comment>
<dbReference type="GO" id="GO:0030527">
    <property type="term" value="F:structural constituent of chromatin"/>
    <property type="evidence" value="ECO:0007669"/>
    <property type="project" value="InterPro"/>
</dbReference>
<dbReference type="Proteomes" id="UP000237347">
    <property type="component" value="Unassembled WGS sequence"/>
</dbReference>
<dbReference type="InterPro" id="IPR009072">
    <property type="entry name" value="Histone-fold"/>
</dbReference>